<gene>
    <name evidence="1" type="ORF">FGO68_gene2736</name>
</gene>
<comment type="caution">
    <text evidence="1">The sequence shown here is derived from an EMBL/GenBank/DDBJ whole genome shotgun (WGS) entry which is preliminary data.</text>
</comment>
<dbReference type="AlphaFoldDB" id="A0A8J8T842"/>
<keyword evidence="2" id="KW-1185">Reference proteome</keyword>
<accession>A0A8J8T842</accession>
<protein>
    <submittedName>
        <fullName evidence="1">Uncharacterized protein</fullName>
    </submittedName>
</protein>
<reference evidence="1" key="1">
    <citation type="submission" date="2019-06" db="EMBL/GenBank/DDBJ databases">
        <authorList>
            <person name="Zheng W."/>
        </authorList>
    </citation>
    <scope>NUCLEOTIDE SEQUENCE</scope>
    <source>
        <strain evidence="1">QDHG01</strain>
    </source>
</reference>
<evidence type="ECO:0000313" key="2">
    <source>
        <dbReference type="Proteomes" id="UP000785679"/>
    </source>
</evidence>
<evidence type="ECO:0000313" key="1">
    <source>
        <dbReference type="EMBL" id="TNV86012.1"/>
    </source>
</evidence>
<name>A0A8J8T842_HALGN</name>
<dbReference type="Proteomes" id="UP000785679">
    <property type="component" value="Unassembled WGS sequence"/>
</dbReference>
<proteinExistence type="predicted"/>
<organism evidence="1 2">
    <name type="scientific">Halteria grandinella</name>
    <dbReference type="NCBI Taxonomy" id="5974"/>
    <lineage>
        <taxon>Eukaryota</taxon>
        <taxon>Sar</taxon>
        <taxon>Alveolata</taxon>
        <taxon>Ciliophora</taxon>
        <taxon>Intramacronucleata</taxon>
        <taxon>Spirotrichea</taxon>
        <taxon>Stichotrichia</taxon>
        <taxon>Sporadotrichida</taxon>
        <taxon>Halteriidae</taxon>
        <taxon>Halteria</taxon>
    </lineage>
</organism>
<sequence length="95" mass="10919">MQILQRDYLSAICVQQCLKLLQTYAFDVESNFKELYITKIFIKGINQTLSEQAYRECAALQEGRPKFSSGLVRVNQLCFSRGRHMSKIPPLQLCG</sequence>
<dbReference type="EMBL" id="RRYP01001397">
    <property type="protein sequence ID" value="TNV86012.1"/>
    <property type="molecule type" value="Genomic_DNA"/>
</dbReference>